<reference evidence="1" key="2">
    <citation type="submission" date="2022-06" db="UniProtKB">
        <authorList>
            <consortium name="EnsemblMetazoa"/>
        </authorList>
    </citation>
    <scope>IDENTIFICATION</scope>
    <source>
        <strain evidence="1">DF5081</strain>
    </source>
</reference>
<protein>
    <submittedName>
        <fullName evidence="1">Uncharacterized protein</fullName>
    </submittedName>
</protein>
<organism evidence="1 2">
    <name type="scientific">Caenorhabditis japonica</name>
    <dbReference type="NCBI Taxonomy" id="281687"/>
    <lineage>
        <taxon>Eukaryota</taxon>
        <taxon>Metazoa</taxon>
        <taxon>Ecdysozoa</taxon>
        <taxon>Nematoda</taxon>
        <taxon>Chromadorea</taxon>
        <taxon>Rhabditida</taxon>
        <taxon>Rhabditina</taxon>
        <taxon>Rhabditomorpha</taxon>
        <taxon>Rhabditoidea</taxon>
        <taxon>Rhabditidae</taxon>
        <taxon>Peloderinae</taxon>
        <taxon>Caenorhabditis</taxon>
    </lineage>
</organism>
<evidence type="ECO:0000313" key="2">
    <source>
        <dbReference type="Proteomes" id="UP000005237"/>
    </source>
</evidence>
<dbReference type="AlphaFoldDB" id="A0A8R1ES33"/>
<reference evidence="2" key="1">
    <citation type="submission" date="2010-08" db="EMBL/GenBank/DDBJ databases">
        <authorList>
            <consortium name="Caenorhabditis japonica Sequencing Consortium"/>
            <person name="Wilson R.K."/>
        </authorList>
    </citation>
    <scope>NUCLEOTIDE SEQUENCE [LARGE SCALE GENOMIC DNA]</scope>
    <source>
        <strain evidence="2">DF5081</strain>
    </source>
</reference>
<accession>A0A8R1ES33</accession>
<dbReference type="Proteomes" id="UP000005237">
    <property type="component" value="Unassembled WGS sequence"/>
</dbReference>
<dbReference type="EnsemblMetazoa" id="CJA41423.1">
    <property type="protein sequence ID" value="CJA41423.1"/>
    <property type="gene ID" value="WBGene00217271"/>
</dbReference>
<evidence type="ECO:0000313" key="1">
    <source>
        <dbReference type="EnsemblMetazoa" id="CJA41423.1"/>
    </source>
</evidence>
<proteinExistence type="predicted"/>
<name>A0A8R1ES33_CAEJA</name>
<keyword evidence="2" id="KW-1185">Reference proteome</keyword>
<sequence>MRKKCGKSFNRFCETLSVHFLESTPALLLESVETLRGLPVSRQRCGGRGGEGALCQSVDDCKSIYYKCVDCKSIYYKCVDEKVISGISYKSLRLPFGRKKKRTNFVRTSSVRPRFVRFVRFVRGRSASSGPQLAVVPHGLNDLP</sequence>